<keyword evidence="2 4" id="KW-0808">Transferase</keyword>
<dbReference type="Pfam" id="PF00535">
    <property type="entry name" value="Glycos_transf_2"/>
    <property type="match status" value="1"/>
</dbReference>
<evidence type="ECO:0000313" key="7">
    <source>
        <dbReference type="Proteomes" id="UP000285290"/>
    </source>
</evidence>
<name>A0A395V2T5_9FIRM</name>
<dbReference type="Proteomes" id="UP000285290">
    <property type="component" value="Unassembled WGS sequence"/>
</dbReference>
<feature type="domain" description="Glycosyltransferase 2-like" evidence="3">
    <location>
        <begin position="12"/>
        <end position="153"/>
    </location>
</feature>
<dbReference type="Proteomes" id="UP000266066">
    <property type="component" value="Unassembled WGS sequence"/>
</dbReference>
<proteinExistence type="predicted"/>
<comment type="caution">
    <text evidence="4">The sequence shown here is derived from an EMBL/GenBank/DDBJ whole genome shotgun (WGS) entry which is preliminary data.</text>
</comment>
<accession>A0A395V2T5</accession>
<dbReference type="InterPro" id="IPR001173">
    <property type="entry name" value="Glyco_trans_2-like"/>
</dbReference>
<dbReference type="Gene3D" id="3.90.550.10">
    <property type="entry name" value="Spore Coat Polysaccharide Biosynthesis Protein SpsA, Chain A"/>
    <property type="match status" value="1"/>
</dbReference>
<dbReference type="PANTHER" id="PTHR22916:SF51">
    <property type="entry name" value="GLYCOSYLTRANSFERASE EPSH-RELATED"/>
    <property type="match status" value="1"/>
</dbReference>
<evidence type="ECO:0000256" key="2">
    <source>
        <dbReference type="ARBA" id="ARBA00022679"/>
    </source>
</evidence>
<dbReference type="EMBL" id="QSKC01000014">
    <property type="protein sequence ID" value="RHE31290.1"/>
    <property type="molecule type" value="Genomic_DNA"/>
</dbReference>
<dbReference type="PANTHER" id="PTHR22916">
    <property type="entry name" value="GLYCOSYLTRANSFERASE"/>
    <property type="match status" value="1"/>
</dbReference>
<evidence type="ECO:0000256" key="1">
    <source>
        <dbReference type="ARBA" id="ARBA00022676"/>
    </source>
</evidence>
<dbReference type="GO" id="GO:0016757">
    <property type="term" value="F:glycosyltransferase activity"/>
    <property type="evidence" value="ECO:0007669"/>
    <property type="project" value="UniProtKB-KW"/>
</dbReference>
<organism evidence="4 6">
    <name type="scientific">Agathobacter rectalis</name>
    <dbReference type="NCBI Taxonomy" id="39491"/>
    <lineage>
        <taxon>Bacteria</taxon>
        <taxon>Bacillati</taxon>
        <taxon>Bacillota</taxon>
        <taxon>Clostridia</taxon>
        <taxon>Lachnospirales</taxon>
        <taxon>Lachnospiraceae</taxon>
        <taxon>Agathobacter</taxon>
    </lineage>
</organism>
<evidence type="ECO:0000313" key="4">
    <source>
        <dbReference type="EMBL" id="RGR57235.1"/>
    </source>
</evidence>
<evidence type="ECO:0000313" key="5">
    <source>
        <dbReference type="EMBL" id="RHE31290.1"/>
    </source>
</evidence>
<evidence type="ECO:0000313" key="6">
    <source>
        <dbReference type="Proteomes" id="UP000266066"/>
    </source>
</evidence>
<sequence>MKYLRRRISMISVIVPVYNCEKYLDKSIQSLINQTIFDDLEIIFVDDGSDDRSSEIIKLYIEKYPNLTLICQKNKGVSAARNRGIGEAHGDYVTFFDADDLAESTLYERLLFLITENCADLSCVNYLKCFPDGVEKIQKRNTQEILYGDEIIKSFFSSNVLCNNTIDKLFKLSIVEQIKFPEGYAIGEDMFFVFEYLMKCKKIAIDTTQCLYKYCIRDNSAMKSDFNKKYFDAIGLSKKMIDMFQIGSKLYNLAEANWIHEICKMLALYYKCEENQYNDEIMSYYRLLRDYPINKAIKYLDKKHFFALFIMRISPKLYVKLYEILHVG</sequence>
<protein>
    <submittedName>
        <fullName evidence="4">Glycosyltransferase</fullName>
    </submittedName>
</protein>
<dbReference type="EMBL" id="QRUJ01000001">
    <property type="protein sequence ID" value="RGR57235.1"/>
    <property type="molecule type" value="Genomic_DNA"/>
</dbReference>
<keyword evidence="1" id="KW-0328">Glycosyltransferase</keyword>
<dbReference type="CDD" id="cd00761">
    <property type="entry name" value="Glyco_tranf_GTA_type"/>
    <property type="match status" value="1"/>
</dbReference>
<reference evidence="6 7" key="1">
    <citation type="submission" date="2018-08" db="EMBL/GenBank/DDBJ databases">
        <title>A genome reference for cultivated species of the human gut microbiota.</title>
        <authorList>
            <person name="Zou Y."/>
            <person name="Xue W."/>
            <person name="Luo G."/>
        </authorList>
    </citation>
    <scope>NUCLEOTIDE SEQUENCE [LARGE SCALE GENOMIC DNA]</scope>
    <source>
        <strain evidence="4 6">AF25-15</strain>
        <strain evidence="5 7">AM29-10</strain>
    </source>
</reference>
<gene>
    <name evidence="5" type="ORF">DW753_10910</name>
    <name evidence="4" type="ORF">DWY38_02420</name>
</gene>
<dbReference type="AlphaFoldDB" id="A0A395V2T5"/>
<evidence type="ECO:0000259" key="3">
    <source>
        <dbReference type="Pfam" id="PF00535"/>
    </source>
</evidence>
<dbReference type="SUPFAM" id="SSF53448">
    <property type="entry name" value="Nucleotide-diphospho-sugar transferases"/>
    <property type="match status" value="1"/>
</dbReference>
<dbReference type="InterPro" id="IPR029044">
    <property type="entry name" value="Nucleotide-diphossugar_trans"/>
</dbReference>